<reference evidence="3" key="2">
    <citation type="submission" date="2015-01" db="EMBL/GenBank/DDBJ databases">
        <title>Evolutionary Origins and Diversification of the Mycorrhizal Mutualists.</title>
        <authorList>
            <consortium name="DOE Joint Genome Institute"/>
            <consortium name="Mycorrhizal Genomics Consortium"/>
            <person name="Kohler A."/>
            <person name="Kuo A."/>
            <person name="Nagy L.G."/>
            <person name="Floudas D."/>
            <person name="Copeland A."/>
            <person name="Barry K.W."/>
            <person name="Cichocki N."/>
            <person name="Veneault-Fourrey C."/>
            <person name="LaButti K."/>
            <person name="Lindquist E.A."/>
            <person name="Lipzen A."/>
            <person name="Lundell T."/>
            <person name="Morin E."/>
            <person name="Murat C."/>
            <person name="Riley R."/>
            <person name="Ohm R."/>
            <person name="Sun H."/>
            <person name="Tunlid A."/>
            <person name="Henrissat B."/>
            <person name="Grigoriev I.V."/>
            <person name="Hibbett D.S."/>
            <person name="Martin F."/>
        </authorList>
    </citation>
    <scope>NUCLEOTIDE SEQUENCE [LARGE SCALE GENOMIC DNA]</scope>
    <source>
        <strain evidence="3">UH-Slu-Lm8-n1</strain>
    </source>
</reference>
<dbReference type="Proteomes" id="UP000054485">
    <property type="component" value="Unassembled WGS sequence"/>
</dbReference>
<evidence type="ECO:0000313" key="3">
    <source>
        <dbReference type="Proteomes" id="UP000054485"/>
    </source>
</evidence>
<proteinExistence type="predicted"/>
<name>A0A0D0AD23_9AGAM</name>
<reference evidence="2 3" key="1">
    <citation type="submission" date="2014-04" db="EMBL/GenBank/DDBJ databases">
        <authorList>
            <consortium name="DOE Joint Genome Institute"/>
            <person name="Kuo A."/>
            <person name="Ruytinx J."/>
            <person name="Rineau F."/>
            <person name="Colpaert J."/>
            <person name="Kohler A."/>
            <person name="Nagy L.G."/>
            <person name="Floudas D."/>
            <person name="Copeland A."/>
            <person name="Barry K.W."/>
            <person name="Cichocki N."/>
            <person name="Veneault-Fourrey C."/>
            <person name="LaButti K."/>
            <person name="Lindquist E.A."/>
            <person name="Lipzen A."/>
            <person name="Lundell T."/>
            <person name="Morin E."/>
            <person name="Murat C."/>
            <person name="Sun H."/>
            <person name="Tunlid A."/>
            <person name="Henrissat B."/>
            <person name="Grigoriev I.V."/>
            <person name="Hibbett D.S."/>
            <person name="Martin F."/>
            <person name="Nordberg H.P."/>
            <person name="Cantor M.N."/>
            <person name="Hua S.X."/>
        </authorList>
    </citation>
    <scope>NUCLEOTIDE SEQUENCE [LARGE SCALE GENOMIC DNA]</scope>
    <source>
        <strain evidence="2 3">UH-Slu-Lm8-n1</strain>
    </source>
</reference>
<keyword evidence="3" id="KW-1185">Reference proteome</keyword>
<evidence type="ECO:0000256" key="1">
    <source>
        <dbReference type="SAM" id="MobiDB-lite"/>
    </source>
</evidence>
<evidence type="ECO:0000313" key="2">
    <source>
        <dbReference type="EMBL" id="KIK32177.1"/>
    </source>
</evidence>
<organism evidence="2 3">
    <name type="scientific">Suillus luteus UH-Slu-Lm8-n1</name>
    <dbReference type="NCBI Taxonomy" id="930992"/>
    <lineage>
        <taxon>Eukaryota</taxon>
        <taxon>Fungi</taxon>
        <taxon>Dikarya</taxon>
        <taxon>Basidiomycota</taxon>
        <taxon>Agaricomycotina</taxon>
        <taxon>Agaricomycetes</taxon>
        <taxon>Agaricomycetidae</taxon>
        <taxon>Boletales</taxon>
        <taxon>Suillineae</taxon>
        <taxon>Suillaceae</taxon>
        <taxon>Suillus</taxon>
    </lineage>
</organism>
<dbReference type="AlphaFoldDB" id="A0A0D0AD23"/>
<gene>
    <name evidence="2" type="ORF">CY34DRAFT_814404</name>
</gene>
<feature type="non-terminal residue" evidence="2">
    <location>
        <position position="72"/>
    </location>
</feature>
<dbReference type="InParanoid" id="A0A0D0AD23"/>
<protein>
    <submittedName>
        <fullName evidence="2">Uncharacterized protein</fullName>
    </submittedName>
</protein>
<sequence length="72" mass="8242">MWLLTICTTNSINILGMIQKNVQCHPVSRAWLRKAGRRYAESRDASDHQGPNTDREMHVVLRLHSTAKRGNT</sequence>
<feature type="region of interest" description="Disordered" evidence="1">
    <location>
        <begin position="38"/>
        <end position="58"/>
    </location>
</feature>
<accession>A0A0D0AD23</accession>
<dbReference type="EMBL" id="KN836357">
    <property type="protein sequence ID" value="KIK32177.1"/>
    <property type="molecule type" value="Genomic_DNA"/>
</dbReference>
<dbReference type="HOGENOM" id="CLU_2729372_0_0_1"/>